<dbReference type="NCBIfam" id="NF033857">
    <property type="entry name" value="BPSL0067_fam"/>
    <property type="match status" value="1"/>
</dbReference>
<protein>
    <recommendedName>
        <fullName evidence="3">BPSL0067 family protein</fullName>
    </recommendedName>
</protein>
<comment type="caution">
    <text evidence="1">The sequence shown here is derived from an EMBL/GenBank/DDBJ whole genome shotgun (WGS) entry which is preliminary data.</text>
</comment>
<dbReference type="AlphaFoldDB" id="A0A235EMC7"/>
<dbReference type="OrthoDB" id="1551241at2"/>
<dbReference type="Proteomes" id="UP000215441">
    <property type="component" value="Unassembled WGS sequence"/>
</dbReference>
<evidence type="ECO:0000313" key="2">
    <source>
        <dbReference type="Proteomes" id="UP000215441"/>
    </source>
</evidence>
<accession>A0A235EMC7</accession>
<organism evidence="1 2">
    <name type="scientific">Acidovorax kalamii</name>
    <dbReference type="NCBI Taxonomy" id="2004485"/>
    <lineage>
        <taxon>Bacteria</taxon>
        <taxon>Pseudomonadati</taxon>
        <taxon>Pseudomonadota</taxon>
        <taxon>Betaproteobacteria</taxon>
        <taxon>Burkholderiales</taxon>
        <taxon>Comamonadaceae</taxon>
        <taxon>Acidovorax</taxon>
    </lineage>
</organism>
<keyword evidence="2" id="KW-1185">Reference proteome</keyword>
<evidence type="ECO:0000313" key="1">
    <source>
        <dbReference type="EMBL" id="OYD50172.1"/>
    </source>
</evidence>
<dbReference type="InterPro" id="IPR047746">
    <property type="entry name" value="Dae2/Tae2-like"/>
</dbReference>
<reference evidence="1 2" key="1">
    <citation type="submission" date="2017-07" db="EMBL/GenBank/DDBJ databases">
        <title>Acidovorax KNDSW TSA 6 genome sequence and assembly.</title>
        <authorList>
            <person name="Mayilraj S."/>
        </authorList>
    </citation>
    <scope>NUCLEOTIDE SEQUENCE [LARGE SCALE GENOMIC DNA]</scope>
    <source>
        <strain evidence="1 2">KNDSW-TSA6</strain>
    </source>
</reference>
<gene>
    <name evidence="1" type="ORF">CBY09_11425</name>
</gene>
<proteinExistence type="predicted"/>
<evidence type="ECO:0008006" key="3">
    <source>
        <dbReference type="Google" id="ProtNLM"/>
    </source>
</evidence>
<name>A0A235EMC7_9BURK</name>
<dbReference type="EMBL" id="NOIG01000007">
    <property type="protein sequence ID" value="OYD50172.1"/>
    <property type="molecule type" value="Genomic_DNA"/>
</dbReference>
<sequence length="83" mass="8895">MKGNMLLKKGTAIATFVNGKYPNQGTGNHAALYVSQDASGITVVDQWSGSGTIRLRRLMFLGKDKTGKYVDPSNNGDAFSVVE</sequence>